<dbReference type="Gene3D" id="3.10.450.540">
    <property type="match status" value="1"/>
</dbReference>
<name>A0A9X6QQS4_BACUH</name>
<sequence length="247" mass="28889">MNVPKENREKRQEELSTWYAQGLKVDEMKHFIGYRKLKTKTLYNIESHKGYVVLQYKVVYENITIEKEEEAQPHLDPTQPPPPPKVVEKEKVFEHTALLNIPISAKEGKYAIIENPYITSVEQLQSKQIETIKNPMVKKEQAPFTEKQKIENWLKEFFVKYADSKPEDLTYMMKEPRALSGIKSFVAIQDLKVYKTGDKQTWTVKGTVMFKEKELDLENKETFTMKVVLKEGKYFVEKMTNTVGGNE</sequence>
<dbReference type="EMBL" id="MOOK01000123">
    <property type="protein sequence ID" value="OUB50545.1"/>
    <property type="molecule type" value="Genomic_DNA"/>
</dbReference>
<evidence type="ECO:0008006" key="3">
    <source>
        <dbReference type="Google" id="ProtNLM"/>
    </source>
</evidence>
<dbReference type="AlphaFoldDB" id="A0A9X6QQS4"/>
<evidence type="ECO:0000313" key="2">
    <source>
        <dbReference type="Proteomes" id="UP000194816"/>
    </source>
</evidence>
<proteinExistence type="predicted"/>
<reference evidence="1 2" key="1">
    <citation type="submission" date="2016-10" db="EMBL/GenBank/DDBJ databases">
        <title>Comparative genomics of Bacillus thuringiensis reveals a path to pathogens against multiple invertebrate hosts.</title>
        <authorList>
            <person name="Zheng J."/>
            <person name="Gao Q."/>
            <person name="Liu H."/>
            <person name="Peng D."/>
            <person name="Ruan L."/>
            <person name="Sun M."/>
        </authorList>
    </citation>
    <scope>NUCLEOTIDE SEQUENCE [LARGE SCALE GENOMIC DNA]</scope>
    <source>
        <strain evidence="1">BGSC 4AU1</strain>
    </source>
</reference>
<protein>
    <recommendedName>
        <fullName evidence="3">Conjugal transfer protein</fullName>
    </recommendedName>
</protein>
<gene>
    <name evidence="1" type="ORF">BK716_14945</name>
</gene>
<accession>A0A9X6QQS4</accession>
<dbReference type="Pfam" id="PF12642">
    <property type="entry name" value="TpcC"/>
    <property type="match status" value="1"/>
</dbReference>
<dbReference type="CDD" id="cd16428">
    <property type="entry name" value="TcpC_C"/>
    <property type="match status" value="1"/>
</dbReference>
<dbReference type="CDD" id="cd16386">
    <property type="entry name" value="TcpC_N"/>
    <property type="match status" value="1"/>
</dbReference>
<dbReference type="InterPro" id="IPR035628">
    <property type="entry name" value="TcpC_C"/>
</dbReference>
<comment type="caution">
    <text evidence="1">The sequence shown here is derived from an EMBL/GenBank/DDBJ whole genome shotgun (WGS) entry which is preliminary data.</text>
</comment>
<dbReference type="InterPro" id="IPR024735">
    <property type="entry name" value="TcpC"/>
</dbReference>
<evidence type="ECO:0000313" key="1">
    <source>
        <dbReference type="EMBL" id="OUB50545.1"/>
    </source>
</evidence>
<organism evidence="1 2">
    <name type="scientific">Bacillus thuringiensis subsp. higo</name>
    <dbReference type="NCBI Taxonomy" id="132266"/>
    <lineage>
        <taxon>Bacteria</taxon>
        <taxon>Bacillati</taxon>
        <taxon>Bacillota</taxon>
        <taxon>Bacilli</taxon>
        <taxon>Bacillales</taxon>
        <taxon>Bacillaceae</taxon>
        <taxon>Bacillus</taxon>
        <taxon>Bacillus cereus group</taxon>
    </lineage>
</organism>
<dbReference type="Proteomes" id="UP000194816">
    <property type="component" value="Unassembled WGS sequence"/>
</dbReference>